<proteinExistence type="predicted"/>
<dbReference type="Pfam" id="PF08807">
    <property type="entry name" value="DUF1798"/>
    <property type="match status" value="1"/>
</dbReference>
<reference evidence="1 2" key="1">
    <citation type="submission" date="2017-08" db="EMBL/GenBank/DDBJ databases">
        <title>Draft genome sequences of 64 type strains of genus Staph aureus.</title>
        <authorList>
            <person name="Cole K."/>
            <person name="Golubchik T."/>
            <person name="Russell J."/>
            <person name="Foster D."/>
            <person name="Llewelyn M."/>
            <person name="Wilson D."/>
            <person name="Crook D."/>
            <person name="Paul J."/>
        </authorList>
    </citation>
    <scope>NUCLEOTIDE SEQUENCE [LARGE SCALE GENOMIC DNA]</scope>
    <source>
        <strain evidence="1 2">DSM 29875</strain>
    </source>
</reference>
<dbReference type="Proteomes" id="UP000242712">
    <property type="component" value="Unassembled WGS sequence"/>
</dbReference>
<dbReference type="SUPFAM" id="SSF140415">
    <property type="entry name" value="YppE-like"/>
    <property type="match status" value="1"/>
</dbReference>
<name>A0A2K4FFH0_9STAP</name>
<gene>
    <name evidence="1" type="ORF">CD039_04355</name>
</gene>
<dbReference type="InterPro" id="IPR014913">
    <property type="entry name" value="YppE-like"/>
</dbReference>
<dbReference type="GeneID" id="98297575"/>
<dbReference type="OrthoDB" id="2418117at2"/>
<evidence type="ECO:0000313" key="2">
    <source>
        <dbReference type="Proteomes" id="UP000242712"/>
    </source>
</evidence>
<evidence type="ECO:0000313" key="1">
    <source>
        <dbReference type="EMBL" id="POA09986.1"/>
    </source>
</evidence>
<organism evidence="1 2">
    <name type="scientific">Staphylococcus argensis</name>
    <dbReference type="NCBI Taxonomy" id="1607738"/>
    <lineage>
        <taxon>Bacteria</taxon>
        <taxon>Bacillati</taxon>
        <taxon>Bacillota</taxon>
        <taxon>Bacilli</taxon>
        <taxon>Bacillales</taxon>
        <taxon>Staphylococcaceae</taxon>
        <taxon>Staphylococcus</taxon>
    </lineage>
</organism>
<comment type="caution">
    <text evidence="1">The sequence shown here is derived from an EMBL/GenBank/DDBJ whole genome shotgun (WGS) entry which is preliminary data.</text>
</comment>
<dbReference type="EMBL" id="PPPX01000001">
    <property type="protein sequence ID" value="POA09986.1"/>
    <property type="molecule type" value="Genomic_DNA"/>
</dbReference>
<sequence>MYELINQFLEELEYMEQRFDSVKREQEEDSFYSVVLPYAERIDACIADFKKYQDEITQNVNYFNDYKFSLLISNLQDLSVECHFARTSRKLFNEKLKAVRYDLNQIKRNGEFND</sequence>
<dbReference type="AlphaFoldDB" id="A0A2K4FFH0"/>
<dbReference type="InterPro" id="IPR023351">
    <property type="entry name" value="YppE-like_sf"/>
</dbReference>
<accession>A0A2K4FFH0</accession>
<dbReference type="RefSeq" id="WP_103371281.1">
    <property type="nucleotide sequence ID" value="NZ_CBCRVO010000001.1"/>
</dbReference>
<dbReference type="Gene3D" id="1.20.120.440">
    <property type="entry name" value="YppE-like"/>
    <property type="match status" value="1"/>
</dbReference>
<protein>
    <submittedName>
        <fullName evidence="1">DUF1798 domain-containing protein</fullName>
    </submittedName>
</protein>
<keyword evidence="2" id="KW-1185">Reference proteome</keyword>